<dbReference type="AlphaFoldDB" id="A0A3A5N254"/>
<dbReference type="Proteomes" id="UP000272015">
    <property type="component" value="Unassembled WGS sequence"/>
</dbReference>
<organism evidence="3 4">
    <name type="scientific">Cryobacterium melibiosiphilum</name>
    <dbReference type="NCBI Taxonomy" id="995039"/>
    <lineage>
        <taxon>Bacteria</taxon>
        <taxon>Bacillati</taxon>
        <taxon>Actinomycetota</taxon>
        <taxon>Actinomycetes</taxon>
        <taxon>Micrococcales</taxon>
        <taxon>Microbacteriaceae</taxon>
        <taxon>Cryobacterium</taxon>
    </lineage>
</organism>
<feature type="domain" description="HNH nuclease" evidence="2">
    <location>
        <begin position="245"/>
        <end position="298"/>
    </location>
</feature>
<evidence type="ECO:0000259" key="2">
    <source>
        <dbReference type="SMART" id="SM00507"/>
    </source>
</evidence>
<dbReference type="InterPro" id="IPR003615">
    <property type="entry name" value="HNH_nuc"/>
</dbReference>
<dbReference type="EMBL" id="QZVS01000048">
    <property type="protein sequence ID" value="RJT91344.1"/>
    <property type="molecule type" value="Genomic_DNA"/>
</dbReference>
<keyword evidence="4" id="KW-1185">Reference proteome</keyword>
<protein>
    <recommendedName>
        <fullName evidence="2">HNH nuclease domain-containing protein</fullName>
    </recommendedName>
</protein>
<feature type="compositionally biased region" description="Low complexity" evidence="1">
    <location>
        <begin position="37"/>
        <end position="62"/>
    </location>
</feature>
<reference evidence="3 4" key="1">
    <citation type="submission" date="2018-09" db="EMBL/GenBank/DDBJ databases">
        <title>Novel species of Cryobacterium.</title>
        <authorList>
            <person name="Liu Q."/>
            <person name="Xin Y.-H."/>
        </authorList>
    </citation>
    <scope>NUCLEOTIDE SEQUENCE [LARGE SCALE GENOMIC DNA]</scope>
    <source>
        <strain evidence="3 4">Hh39</strain>
    </source>
</reference>
<evidence type="ECO:0000313" key="4">
    <source>
        <dbReference type="Proteomes" id="UP000272015"/>
    </source>
</evidence>
<evidence type="ECO:0000313" key="3">
    <source>
        <dbReference type="EMBL" id="RJT91344.1"/>
    </source>
</evidence>
<dbReference type="CDD" id="cd00085">
    <property type="entry name" value="HNHc"/>
    <property type="match status" value="1"/>
</dbReference>
<name>A0A3A5N254_9MICO</name>
<feature type="compositionally biased region" description="Polar residues" evidence="1">
    <location>
        <begin position="179"/>
        <end position="192"/>
    </location>
</feature>
<proteinExistence type="predicted"/>
<gene>
    <name evidence="3" type="ORF">D6T64_02005</name>
</gene>
<dbReference type="SMART" id="SM00507">
    <property type="entry name" value="HNHc"/>
    <property type="match status" value="1"/>
</dbReference>
<feature type="compositionally biased region" description="Basic and acidic residues" evidence="1">
    <location>
        <begin position="66"/>
        <end position="88"/>
    </location>
</feature>
<sequence length="353" mass="36626">IAAESLIEALHVAAKADPGTVFGPVGPSVKAVFTFPTEPETTADATDETSTTDHTGTATESSPSPDRSEIRCPNDRTSDADTDPRGEITGDSDSDGTSSGDYASDSVSQGSNNGTTRRHQAQTGAEEPGATLSAATVTDANEDPESGIGSSADPPAGSNAPDTVPLPATGSFGIPGSRATGSASSPSTESVTWGLSDGLLEGTINPAPEATIARLICISGFTPILFSNGGQPLDVGRTQRLFTNTQRAALAIRDGGCMMPNCAKPPAWTETHHLHGWAGNNGQTNIDDGILFCKPCHLRLHNDGWVVTRTDAFNGIGPEYWLIPPVKADPDQTPIRLLSKSALHLASPIRFDD</sequence>
<feature type="region of interest" description="Disordered" evidence="1">
    <location>
        <begin position="31"/>
        <end position="192"/>
    </location>
</feature>
<comment type="caution">
    <text evidence="3">The sequence shown here is derived from an EMBL/GenBank/DDBJ whole genome shotgun (WGS) entry which is preliminary data.</text>
</comment>
<feature type="compositionally biased region" description="Low complexity" evidence="1">
    <location>
        <begin position="95"/>
        <end position="106"/>
    </location>
</feature>
<accession>A0A3A5N254</accession>
<evidence type="ECO:0000256" key="1">
    <source>
        <dbReference type="SAM" id="MobiDB-lite"/>
    </source>
</evidence>
<feature type="non-terminal residue" evidence="3">
    <location>
        <position position="1"/>
    </location>
</feature>